<dbReference type="Proteomes" id="UP000681586">
    <property type="component" value="Unassembled WGS sequence"/>
</dbReference>
<comment type="caution">
    <text evidence="4">The sequence shown here is derived from an EMBL/GenBank/DDBJ whole genome shotgun (WGS) entry which is preliminary data.</text>
</comment>
<dbReference type="EMBL" id="JAGXBM010000003">
    <property type="protein sequence ID" value="MBS3696608.1"/>
    <property type="molecule type" value="Genomic_DNA"/>
</dbReference>
<feature type="compositionally biased region" description="Low complexity" evidence="1">
    <location>
        <begin position="74"/>
        <end position="94"/>
    </location>
</feature>
<sequence>MKKLATAAIATAGIATFMAHDADAAENNQGYNPNDPYSYSYNYTIDQQGNYHYTWEGNWNPSSQYGNQAQQQVANTTSSNNTASSNNEAASNTNYSQPAFNAAPNGGGLGDSNNSSSNQNNVHVTTTQAPSSSNNATTTSNSSSNVSTTSTSTSRPSTGGGANLYTSGQCTYYAFSKRPDLGSTWGNANNWASAAAQSGYTVNNKPASGSVLQSTAGGYGHVAYVDKVNSDGSIQVSEMNYQGVGVVSSRTISASAAGSYNYIH</sequence>
<feature type="chain" id="PRO_5046115561" evidence="2">
    <location>
        <begin position="25"/>
        <end position="264"/>
    </location>
</feature>
<evidence type="ECO:0000313" key="5">
    <source>
        <dbReference type="Proteomes" id="UP000681586"/>
    </source>
</evidence>
<feature type="region of interest" description="Disordered" evidence="1">
    <location>
        <begin position="64"/>
        <end position="162"/>
    </location>
</feature>
<keyword evidence="2" id="KW-0732">Signal</keyword>
<organism evidence="4 5">
    <name type="scientific">Mammaliicoccus fleurettii</name>
    <dbReference type="NCBI Taxonomy" id="150056"/>
    <lineage>
        <taxon>Bacteria</taxon>
        <taxon>Bacillati</taxon>
        <taxon>Bacillota</taxon>
        <taxon>Bacilli</taxon>
        <taxon>Bacillales</taxon>
        <taxon>Staphylococcaceae</taxon>
        <taxon>Mammaliicoccus</taxon>
    </lineage>
</organism>
<feature type="domain" description="Peptidase C51" evidence="3">
    <location>
        <begin position="145"/>
        <end position="264"/>
    </location>
</feature>
<proteinExistence type="predicted"/>
<evidence type="ECO:0000256" key="1">
    <source>
        <dbReference type="SAM" id="MobiDB-lite"/>
    </source>
</evidence>
<dbReference type="InterPro" id="IPR007921">
    <property type="entry name" value="CHAP_dom"/>
</dbReference>
<feature type="signal peptide" evidence="2">
    <location>
        <begin position="1"/>
        <end position="24"/>
    </location>
</feature>
<dbReference type="PROSITE" id="PS50911">
    <property type="entry name" value="CHAP"/>
    <property type="match status" value="1"/>
</dbReference>
<keyword evidence="5" id="KW-1185">Reference proteome</keyword>
<dbReference type="Pfam" id="PF05257">
    <property type="entry name" value="CHAP"/>
    <property type="match status" value="1"/>
</dbReference>
<dbReference type="Gene3D" id="3.90.1720.10">
    <property type="entry name" value="endopeptidase domain like (from Nostoc punctiforme)"/>
    <property type="match status" value="1"/>
</dbReference>
<reference evidence="4 5" key="1">
    <citation type="submission" date="2021-05" db="EMBL/GenBank/DDBJ databases">
        <title>Staphylococcus fleurettii isolated from lake water in First Nation community in Manitoba, Canada.</title>
        <authorList>
            <person name="Bashar S."/>
            <person name="Murdock A."/>
            <person name="Patidar R."/>
            <person name="Golding G."/>
            <person name="Farenhorst A."/>
            <person name="Kumar A."/>
        </authorList>
    </citation>
    <scope>NUCLEOTIDE SEQUENCE [LARGE SCALE GENOMIC DNA]</scope>
    <source>
        <strain evidence="4 5">SF002</strain>
    </source>
</reference>
<feature type="compositionally biased region" description="Polar residues" evidence="1">
    <location>
        <begin position="64"/>
        <end position="73"/>
    </location>
</feature>
<dbReference type="InterPro" id="IPR038765">
    <property type="entry name" value="Papain-like_cys_pep_sf"/>
</dbReference>
<feature type="compositionally biased region" description="Low complexity" evidence="1">
    <location>
        <begin position="111"/>
        <end position="157"/>
    </location>
</feature>
<evidence type="ECO:0000313" key="4">
    <source>
        <dbReference type="EMBL" id="MBS3696608.1"/>
    </source>
</evidence>
<name>A0ABS5ML13_9STAP</name>
<dbReference type="SUPFAM" id="SSF54001">
    <property type="entry name" value="Cysteine proteinases"/>
    <property type="match status" value="1"/>
</dbReference>
<evidence type="ECO:0000259" key="3">
    <source>
        <dbReference type="PROSITE" id="PS50911"/>
    </source>
</evidence>
<evidence type="ECO:0000256" key="2">
    <source>
        <dbReference type="SAM" id="SignalP"/>
    </source>
</evidence>
<accession>A0ABS5ML13</accession>
<dbReference type="RefSeq" id="WP_107509915.1">
    <property type="nucleotide sequence ID" value="NZ_JAAQPD010000041.1"/>
</dbReference>
<protein>
    <submittedName>
        <fullName evidence="4">CHAP domain-containing protein</fullName>
    </submittedName>
</protein>
<dbReference type="Gene3D" id="2.40.50.290">
    <property type="match status" value="1"/>
</dbReference>
<gene>
    <name evidence="4" type="ORF">JJQ58_03780</name>
</gene>